<evidence type="ECO:0000313" key="1">
    <source>
        <dbReference type="EMBL" id="MBC3901116.1"/>
    </source>
</evidence>
<dbReference type="Proteomes" id="UP000622405">
    <property type="component" value="Unassembled WGS sequence"/>
</dbReference>
<comment type="caution">
    <text evidence="1">The sequence shown here is derived from an EMBL/GenBank/DDBJ whole genome shotgun (WGS) entry which is preliminary data.</text>
</comment>
<dbReference type="EMBL" id="WJBE01000021">
    <property type="protein sequence ID" value="MBC3901116.1"/>
    <property type="molecule type" value="Genomic_DNA"/>
</dbReference>
<protein>
    <recommendedName>
        <fullName evidence="3">Ig-like domain-containing protein</fullName>
    </recommendedName>
</protein>
<name>A0ABR6Z1G4_9FIRM</name>
<reference evidence="1 2" key="1">
    <citation type="journal article" date="2020" name="mSystems">
        <title>Defining Genomic and Predicted Metabolic Features of the Acetobacterium Genus.</title>
        <authorList>
            <person name="Ross D.E."/>
            <person name="Marshall C.W."/>
            <person name="Gulliver D."/>
            <person name="May H.D."/>
            <person name="Norman R.S."/>
        </authorList>
    </citation>
    <scope>NUCLEOTIDE SEQUENCE [LARGE SCALE GENOMIC DNA]</scope>
    <source>
        <strain evidence="1 2">DSM 4132</strain>
    </source>
</reference>
<evidence type="ECO:0000313" key="2">
    <source>
        <dbReference type="Proteomes" id="UP000622405"/>
    </source>
</evidence>
<dbReference type="InterPro" id="IPR006637">
    <property type="entry name" value="ChW"/>
</dbReference>
<accession>A0ABR6Z1G4</accession>
<dbReference type="RefSeq" id="WP_186895195.1">
    <property type="nucleotide sequence ID" value="NZ_WJBE01000021.1"/>
</dbReference>
<gene>
    <name evidence="1" type="ORF">GH811_15980</name>
</gene>
<proteinExistence type="predicted"/>
<dbReference type="Pfam" id="PF07538">
    <property type="entry name" value="ChW"/>
    <property type="match status" value="3"/>
</dbReference>
<organism evidence="1 2">
    <name type="scientific">Acetobacterium malicum</name>
    <dbReference type="NCBI Taxonomy" id="52692"/>
    <lineage>
        <taxon>Bacteria</taxon>
        <taxon>Bacillati</taxon>
        <taxon>Bacillota</taxon>
        <taxon>Clostridia</taxon>
        <taxon>Eubacteriales</taxon>
        <taxon>Eubacteriaceae</taxon>
        <taxon>Acetobacterium</taxon>
    </lineage>
</organism>
<keyword evidence="2" id="KW-1185">Reference proteome</keyword>
<evidence type="ECO:0008006" key="3">
    <source>
        <dbReference type="Google" id="ProtNLM"/>
    </source>
</evidence>
<sequence length="602" mass="66328">MKNRFRIGILLPMFMMIITVQTIVLAQDVNLKIADKDSILVQSVDITAPVINSITVDKTEVNIGDIVTVTLDVTEASGATIVVYYKQPVTGNLNTKVFNKNGEGKYVGTYEITDAIESGTWEIYSIYAADAYNNVARIQNQVDKDLSGGNFTVSGSTSVDITAPVINSITVDKTEVNIGDIVTVTLDVTEASGATIVVYYKQPVTGNLNTKVFNKNGEGKYVGTYEITDAIESGTWEIYSIYAADAYNNVARIQNKIDKDLSGGNFTVSGVYDPVTPPPTPEKNIDENKAIEDIGKAQEGTSISVPVKNNEPIPLTILENLKGKDVDVEFEFENYSWRINGKSINALSEDIKSYDLSVKTIDDPELGELANGEDVLQIEITHNGELPFIGQLTYSVDPTLNGKTVYRYYYDEVLKKLIYQDEAVVIDGEVTFNFEHTSKYVITDSDQLKEASIECSYQTHVQNIGWQGFKTNGDISGTMGQSLRLEGIEIRINGSENLKVEYKTHVQNIGWQDFKSNGEMSGTNGESLRLEAIQIKLTGSDADKYDIYYCVHAQNVGWMGWAKNGESAGTEGFGYRLEGIRILIVPRGTVVPGSTDLPFLRN</sequence>
<dbReference type="SMART" id="SM00728">
    <property type="entry name" value="ChW"/>
    <property type="match status" value="3"/>
</dbReference>